<dbReference type="Gene3D" id="4.10.240.10">
    <property type="entry name" value="Zn(2)-C6 fungal-type DNA-binding domain"/>
    <property type="match status" value="1"/>
</dbReference>
<evidence type="ECO:0000313" key="8">
    <source>
        <dbReference type="EMBL" id="ETN41670.1"/>
    </source>
</evidence>
<dbReference type="GO" id="GO:0005634">
    <property type="term" value="C:nucleus"/>
    <property type="evidence" value="ECO:0007669"/>
    <property type="project" value="TreeGrafter"/>
</dbReference>
<dbReference type="SMART" id="SM00066">
    <property type="entry name" value="GAL4"/>
    <property type="match status" value="1"/>
</dbReference>
<dbReference type="GO" id="GO:0003677">
    <property type="term" value="F:DNA binding"/>
    <property type="evidence" value="ECO:0007669"/>
    <property type="project" value="UniProtKB-KW"/>
</dbReference>
<keyword evidence="5" id="KW-0539">Nucleus</keyword>
<feature type="compositionally biased region" description="Low complexity" evidence="6">
    <location>
        <begin position="138"/>
        <end position="149"/>
    </location>
</feature>
<evidence type="ECO:0000259" key="7">
    <source>
        <dbReference type="PROSITE" id="PS50048"/>
    </source>
</evidence>
<evidence type="ECO:0000313" key="9">
    <source>
        <dbReference type="Proteomes" id="UP000030752"/>
    </source>
</evidence>
<dbReference type="PANTHER" id="PTHR31668">
    <property type="entry name" value="GLUCOSE TRANSPORT TRANSCRIPTION REGULATOR RGT1-RELATED-RELATED"/>
    <property type="match status" value="1"/>
</dbReference>
<dbReference type="GO" id="GO:0000981">
    <property type="term" value="F:DNA-binding transcription factor activity, RNA polymerase II-specific"/>
    <property type="evidence" value="ECO:0007669"/>
    <property type="project" value="InterPro"/>
</dbReference>
<keyword evidence="3" id="KW-0238">DNA-binding</keyword>
<dbReference type="AlphaFoldDB" id="W2RZB2"/>
<dbReference type="VEuPathDB" id="FungiDB:HMPREF1541_03606"/>
<feature type="region of interest" description="Disordered" evidence="6">
    <location>
        <begin position="130"/>
        <end position="159"/>
    </location>
</feature>
<keyword evidence="4" id="KW-0804">Transcription</keyword>
<dbReference type="CDD" id="cd12148">
    <property type="entry name" value="fungal_TF_MHR"/>
    <property type="match status" value="1"/>
</dbReference>
<dbReference type="InterPro" id="IPR036864">
    <property type="entry name" value="Zn2-C6_fun-type_DNA-bd_sf"/>
</dbReference>
<dbReference type="PANTHER" id="PTHR31668:SF4">
    <property type="entry name" value="TRANSCRIPTIONAL ACTIVATOR PROTEIN DAL81"/>
    <property type="match status" value="1"/>
</dbReference>
<dbReference type="HOGENOM" id="CLU_006632_1_1_1"/>
<dbReference type="InterPro" id="IPR001138">
    <property type="entry name" value="Zn2Cys6_DnaBD"/>
</dbReference>
<dbReference type="SUPFAM" id="SSF57701">
    <property type="entry name" value="Zn2/Cys6 DNA-binding domain"/>
    <property type="match status" value="1"/>
</dbReference>
<feature type="region of interest" description="Disordered" evidence="6">
    <location>
        <begin position="646"/>
        <end position="676"/>
    </location>
</feature>
<dbReference type="InParanoid" id="W2RZB2"/>
<feature type="domain" description="Zn(2)-C6 fungal-type" evidence="7">
    <location>
        <begin position="18"/>
        <end position="49"/>
    </location>
</feature>
<evidence type="ECO:0000256" key="4">
    <source>
        <dbReference type="ARBA" id="ARBA00023163"/>
    </source>
</evidence>
<evidence type="ECO:0000256" key="2">
    <source>
        <dbReference type="ARBA" id="ARBA00023015"/>
    </source>
</evidence>
<name>W2RZB2_CYPE1</name>
<dbReference type="GO" id="GO:0006351">
    <property type="term" value="P:DNA-templated transcription"/>
    <property type="evidence" value="ECO:0007669"/>
    <property type="project" value="InterPro"/>
</dbReference>
<feature type="region of interest" description="Disordered" evidence="6">
    <location>
        <begin position="1"/>
        <end position="21"/>
    </location>
</feature>
<evidence type="ECO:0000256" key="5">
    <source>
        <dbReference type="ARBA" id="ARBA00023242"/>
    </source>
</evidence>
<dbReference type="Pfam" id="PF04082">
    <property type="entry name" value="Fungal_trans"/>
    <property type="match status" value="1"/>
</dbReference>
<reference evidence="8 9" key="1">
    <citation type="submission" date="2013-03" db="EMBL/GenBank/DDBJ databases">
        <title>The Genome Sequence of Phialophora europaea CBS 101466.</title>
        <authorList>
            <consortium name="The Broad Institute Genomics Platform"/>
            <person name="Cuomo C."/>
            <person name="de Hoog S."/>
            <person name="Gorbushina A."/>
            <person name="Walker B."/>
            <person name="Young S.K."/>
            <person name="Zeng Q."/>
            <person name="Gargeya S."/>
            <person name="Fitzgerald M."/>
            <person name="Haas B."/>
            <person name="Abouelleil A."/>
            <person name="Allen A.W."/>
            <person name="Alvarado L."/>
            <person name="Arachchi H.M."/>
            <person name="Berlin A.M."/>
            <person name="Chapman S.B."/>
            <person name="Gainer-Dewar J."/>
            <person name="Goldberg J."/>
            <person name="Griggs A."/>
            <person name="Gujja S."/>
            <person name="Hansen M."/>
            <person name="Howarth C."/>
            <person name="Imamovic A."/>
            <person name="Ireland A."/>
            <person name="Larimer J."/>
            <person name="McCowan C."/>
            <person name="Murphy C."/>
            <person name="Pearson M."/>
            <person name="Poon T.W."/>
            <person name="Priest M."/>
            <person name="Roberts A."/>
            <person name="Saif S."/>
            <person name="Shea T."/>
            <person name="Sisk P."/>
            <person name="Sykes S."/>
            <person name="Wortman J."/>
            <person name="Nusbaum C."/>
            <person name="Birren B."/>
        </authorList>
    </citation>
    <scope>NUCLEOTIDE SEQUENCE [LARGE SCALE GENOMIC DNA]</scope>
    <source>
        <strain evidence="8 9">CBS 101466</strain>
    </source>
</reference>
<evidence type="ECO:0000256" key="1">
    <source>
        <dbReference type="ARBA" id="ARBA00022723"/>
    </source>
</evidence>
<keyword evidence="9" id="KW-1185">Reference proteome</keyword>
<proteinExistence type="predicted"/>
<dbReference type="EMBL" id="KB822719">
    <property type="protein sequence ID" value="ETN41670.1"/>
    <property type="molecule type" value="Genomic_DNA"/>
</dbReference>
<dbReference type="RefSeq" id="XP_008716179.1">
    <property type="nucleotide sequence ID" value="XM_008717957.1"/>
</dbReference>
<dbReference type="eggNOG" id="ENOG502SJFF">
    <property type="taxonomic scope" value="Eukaryota"/>
</dbReference>
<dbReference type="GeneID" id="19970945"/>
<organism evidence="8 9">
    <name type="scientific">Cyphellophora europaea (strain CBS 101466)</name>
    <name type="common">Phialophora europaea</name>
    <dbReference type="NCBI Taxonomy" id="1220924"/>
    <lineage>
        <taxon>Eukaryota</taxon>
        <taxon>Fungi</taxon>
        <taxon>Dikarya</taxon>
        <taxon>Ascomycota</taxon>
        <taxon>Pezizomycotina</taxon>
        <taxon>Eurotiomycetes</taxon>
        <taxon>Chaetothyriomycetidae</taxon>
        <taxon>Chaetothyriales</taxon>
        <taxon>Cyphellophoraceae</taxon>
        <taxon>Cyphellophora</taxon>
    </lineage>
</organism>
<evidence type="ECO:0000256" key="6">
    <source>
        <dbReference type="SAM" id="MobiDB-lite"/>
    </source>
</evidence>
<dbReference type="InterPro" id="IPR050797">
    <property type="entry name" value="Carb_Metab_Trans_Reg"/>
</dbReference>
<dbReference type="GO" id="GO:0001080">
    <property type="term" value="P:nitrogen catabolite activation of transcription from RNA polymerase II promoter"/>
    <property type="evidence" value="ECO:0007669"/>
    <property type="project" value="TreeGrafter"/>
</dbReference>
<gene>
    <name evidence="8" type="ORF">HMPREF1541_03606</name>
</gene>
<protein>
    <recommendedName>
        <fullName evidence="7">Zn(2)-C6 fungal-type domain-containing protein</fullName>
    </recommendedName>
</protein>
<keyword evidence="1" id="KW-0479">Metal-binding</keyword>
<sequence length="732" mass="81840">MSGAAGLGRAYKSRKQRPCDGCRKRKVACEMLAGPPCERCTKLSKSCEFLEWPAKRQRHRYTEPETLQRLESGSPGLSPLLSSVARDLENGQHRHLSLPWYNLWSTQDQNSLDVPFAYADDFPTPGFWHAVRSPPPTSQSLPDQQPSPSVAIQPRPAEHADDVEQTYCQPISLENLPQSFSFYIGPTGTSDASLLRRQAYDGLGHTDAVATGLKFRRVADNSKSSQKAPVSSSVPMFGITEDRLIKNAEPRVGAAELEEARSDLWSHVERETALRLCRLYFKFVNPYFPVLTEDQCPANVSSLETTSLALLVGMCATALPFMLYDEALYDVLPQPPSSNRLYRLCWSAICYELHAPTLATVQACLLLQHGLPTNPVLSDTAFKWSLIGATTSAAQTIGLHRNSLSWNLIPSKERTLRHRLWWALWTMEKWIALSRGMPSHLNDCDSDVVPLEVLDSSGEGLPDYTRNHFEFLVQLTTILADIQCTYYTVRGEATTATDLRLSLEEARPLRARLRNWQESLPTNLRSWAISYPPQRGSRPETVEELQCLDGNGALHLSYIVTHMMLFRALLRPLEEGFVKGVPGDEYNQGAAAVVRGALICVKELVEFLEKLRDPQWNAFWHCWSRPNFAMAGSFMVQLLCTISPRHGRNAPTPHNPSQPDDSSNLATQDTDQTADSAGNFSIELGELLDLIRRWRWINRVSAQGAAGVKGLTNLGLFKVETLLARLGQITPE</sequence>
<dbReference type="GO" id="GO:0008270">
    <property type="term" value="F:zinc ion binding"/>
    <property type="evidence" value="ECO:0007669"/>
    <property type="project" value="InterPro"/>
</dbReference>
<evidence type="ECO:0000256" key="3">
    <source>
        <dbReference type="ARBA" id="ARBA00023125"/>
    </source>
</evidence>
<dbReference type="Pfam" id="PF00172">
    <property type="entry name" value="Zn_clus"/>
    <property type="match status" value="1"/>
</dbReference>
<dbReference type="Proteomes" id="UP000030752">
    <property type="component" value="Unassembled WGS sequence"/>
</dbReference>
<dbReference type="STRING" id="1220924.W2RZB2"/>
<dbReference type="OrthoDB" id="1924787at2759"/>
<dbReference type="InterPro" id="IPR007219">
    <property type="entry name" value="XnlR_reg_dom"/>
</dbReference>
<accession>W2RZB2</accession>
<feature type="compositionally biased region" description="Polar residues" evidence="6">
    <location>
        <begin position="655"/>
        <end position="676"/>
    </location>
</feature>
<dbReference type="PROSITE" id="PS00463">
    <property type="entry name" value="ZN2_CY6_FUNGAL_1"/>
    <property type="match status" value="1"/>
</dbReference>
<dbReference type="CDD" id="cd00067">
    <property type="entry name" value="GAL4"/>
    <property type="match status" value="1"/>
</dbReference>
<dbReference type="SMART" id="SM00906">
    <property type="entry name" value="Fungal_trans"/>
    <property type="match status" value="1"/>
</dbReference>
<dbReference type="PROSITE" id="PS50048">
    <property type="entry name" value="ZN2_CY6_FUNGAL_2"/>
    <property type="match status" value="1"/>
</dbReference>
<keyword evidence="2" id="KW-0805">Transcription regulation</keyword>